<accession>A0A1G4BI43</accession>
<name>A0A1G4BI43_9PEZI</name>
<organism evidence="1 2">
    <name type="scientific">Colletotrichum orchidophilum</name>
    <dbReference type="NCBI Taxonomy" id="1209926"/>
    <lineage>
        <taxon>Eukaryota</taxon>
        <taxon>Fungi</taxon>
        <taxon>Dikarya</taxon>
        <taxon>Ascomycota</taxon>
        <taxon>Pezizomycotina</taxon>
        <taxon>Sordariomycetes</taxon>
        <taxon>Hypocreomycetidae</taxon>
        <taxon>Glomerellales</taxon>
        <taxon>Glomerellaceae</taxon>
        <taxon>Colletotrichum</taxon>
    </lineage>
</organism>
<comment type="caution">
    <text evidence="1">The sequence shown here is derived from an EMBL/GenBank/DDBJ whole genome shotgun (WGS) entry which is preliminary data.</text>
</comment>
<evidence type="ECO:0000313" key="1">
    <source>
        <dbReference type="EMBL" id="OHF01089.1"/>
    </source>
</evidence>
<reference evidence="1 2" key="1">
    <citation type="submission" date="2016-09" db="EMBL/GenBank/DDBJ databases">
        <authorList>
            <person name="Capua I."/>
            <person name="De Benedictis P."/>
            <person name="Joannis T."/>
            <person name="Lombin L.H."/>
            <person name="Cattoli G."/>
        </authorList>
    </citation>
    <scope>NUCLEOTIDE SEQUENCE [LARGE SCALE GENOMIC DNA]</scope>
    <source>
        <strain evidence="1 2">IMI 309357</strain>
    </source>
</reference>
<sequence>MSQCSYSLALDPQVGAWGRKVGQVGSHPDRFPIVGDRCALRSGQSPSVADPVLPPPPPIHFDYPQFHPNHHAIKPPRQRAGGGSPWHPTATRTLTSDWTWGEPRGLHATPQTQSRLYHGYRSAAHTPYPPRTAANLSSNVSLLPESTRRTLSDTMELLWSSNPIVVVPHGHCHSRPEIIQMCRMRDGLSGATLLRPAIVGNCVGWDIRTDDAESLETAPDPQRRNLREILSPYPQPLWLYRVSQVVSICLRTQPPPGAWQLLVAARRDLLERDDAPGTTNGMDGCAIHSCERSTENLSRIRNI</sequence>
<proteinExistence type="predicted"/>
<gene>
    <name evidence="1" type="ORF">CORC01_03656</name>
</gene>
<dbReference type="GeneID" id="34556815"/>
<keyword evidence="2" id="KW-1185">Reference proteome</keyword>
<dbReference type="Proteomes" id="UP000176998">
    <property type="component" value="Unassembled WGS sequence"/>
</dbReference>
<dbReference type="RefSeq" id="XP_022478231.1">
    <property type="nucleotide sequence ID" value="XM_022615305.1"/>
</dbReference>
<dbReference type="EMBL" id="MJBS01000022">
    <property type="protein sequence ID" value="OHF01089.1"/>
    <property type="molecule type" value="Genomic_DNA"/>
</dbReference>
<dbReference type="AlphaFoldDB" id="A0A1G4BI43"/>
<evidence type="ECO:0000313" key="2">
    <source>
        <dbReference type="Proteomes" id="UP000176998"/>
    </source>
</evidence>
<protein>
    <submittedName>
        <fullName evidence="1">Uncharacterized protein</fullName>
    </submittedName>
</protein>